<feature type="domain" description="Large polyvalent protein associated" evidence="2">
    <location>
        <begin position="27"/>
        <end position="112"/>
    </location>
</feature>
<feature type="region of interest" description="Disordered" evidence="1">
    <location>
        <begin position="1"/>
        <end position="23"/>
    </location>
</feature>
<evidence type="ECO:0000259" key="2">
    <source>
        <dbReference type="Pfam" id="PF18840"/>
    </source>
</evidence>
<dbReference type="RefSeq" id="WP_102434171.1">
    <property type="nucleotide sequence ID" value="NZ_CAWNVI010000037.1"/>
</dbReference>
<dbReference type="AlphaFoldDB" id="A0A2N7KIE7"/>
<accession>A0A2N7KIE7</accession>
<reference evidence="4" key="1">
    <citation type="submission" date="2016-07" db="EMBL/GenBank/DDBJ databases">
        <title>Nontailed viruses are major unrecognized killers of bacteria in the ocean.</title>
        <authorList>
            <person name="Kauffman K."/>
            <person name="Hussain F."/>
            <person name="Yang J."/>
            <person name="Arevalo P."/>
            <person name="Brown J."/>
            <person name="Cutler M."/>
            <person name="Kelly L."/>
            <person name="Polz M.F."/>
        </authorList>
    </citation>
    <scope>NUCLEOTIDE SEQUENCE [LARGE SCALE GENOMIC DNA]</scope>
    <source>
        <strain evidence="4">10N.261.46.F8</strain>
    </source>
</reference>
<comment type="caution">
    <text evidence="3">The sequence shown here is derived from an EMBL/GenBank/DDBJ whole genome shotgun (WGS) entry which is preliminary data.</text>
</comment>
<gene>
    <name evidence="3" type="ORF">BCT49_22870</name>
</gene>
<dbReference type="InterPro" id="IPR041045">
    <property type="entry name" value="LPD25"/>
</dbReference>
<organism evidence="3 4">
    <name type="scientific">Vibrio lentus</name>
    <dbReference type="NCBI Taxonomy" id="136468"/>
    <lineage>
        <taxon>Bacteria</taxon>
        <taxon>Pseudomonadati</taxon>
        <taxon>Pseudomonadota</taxon>
        <taxon>Gammaproteobacteria</taxon>
        <taxon>Vibrionales</taxon>
        <taxon>Vibrionaceae</taxon>
        <taxon>Vibrio</taxon>
    </lineage>
</organism>
<dbReference type="Proteomes" id="UP000235406">
    <property type="component" value="Unassembled WGS sequence"/>
</dbReference>
<proteinExistence type="predicted"/>
<dbReference type="OrthoDB" id="1002654at2"/>
<dbReference type="Pfam" id="PF18840">
    <property type="entry name" value="LPD25"/>
    <property type="match status" value="1"/>
</dbReference>
<evidence type="ECO:0000256" key="1">
    <source>
        <dbReference type="SAM" id="MobiDB-lite"/>
    </source>
</evidence>
<feature type="compositionally biased region" description="Polar residues" evidence="1">
    <location>
        <begin position="1"/>
        <end position="22"/>
    </location>
</feature>
<protein>
    <recommendedName>
        <fullName evidence="2">Large polyvalent protein associated domain-containing protein</fullName>
    </recommendedName>
</protein>
<evidence type="ECO:0000313" key="3">
    <source>
        <dbReference type="EMBL" id="PMM75814.1"/>
    </source>
</evidence>
<evidence type="ECO:0000313" key="4">
    <source>
        <dbReference type="Proteomes" id="UP000235406"/>
    </source>
</evidence>
<name>A0A2N7KIE7_9VIBR</name>
<dbReference type="EMBL" id="MCZK01000037">
    <property type="protein sequence ID" value="PMM75814.1"/>
    <property type="molecule type" value="Genomic_DNA"/>
</dbReference>
<sequence>MQTTQQDSPNSSSKDQQGSLLTSEAKKIKPITVLVQWSESREFTEETLYDFSEFEKKALEVAKRNPLGGYDKTKVTVTFDNEYQHECRLDLGCGGNDLGFAEHCLSMARYYRQHKGDVDKPWLYDKHHQQLIELINTYELDHSFVDLGRMQVKQVEEQAKAEEAAKEEAKQQERERTWRKHQQAEEAFQETLEVPQWAKGVIIATLTDYDAELSEPYAGEFHTKTLKTIILAWSKHSRNLFPELRKACLNHPETAFLNDPDKSVEHRERFAMGEGYYLTDTKYIRYGWQIKKRNFYREDNKARYVPLGEIAISE</sequence>